<proteinExistence type="predicted"/>
<protein>
    <submittedName>
        <fullName evidence="2">Uncharacterized protein</fullName>
    </submittedName>
</protein>
<dbReference type="AlphaFoldDB" id="A0A1G1STM8"/>
<name>A0A1G1STM8_9BACT</name>
<gene>
    <name evidence="2" type="ORF">BEN47_04855</name>
</gene>
<evidence type="ECO:0000313" key="3">
    <source>
        <dbReference type="Proteomes" id="UP000176294"/>
    </source>
</evidence>
<organism evidence="2 3">
    <name type="scientific">Hymenobacter lapidarius</name>
    <dbReference type="NCBI Taxonomy" id="1908237"/>
    <lineage>
        <taxon>Bacteria</taxon>
        <taxon>Pseudomonadati</taxon>
        <taxon>Bacteroidota</taxon>
        <taxon>Cytophagia</taxon>
        <taxon>Cytophagales</taxon>
        <taxon>Hymenobacteraceae</taxon>
        <taxon>Hymenobacter</taxon>
    </lineage>
</organism>
<sequence>MAKILRLHDTGSSTHEGWGPTGKIGPHEVERLMDPQGGRAAKVAVSIPSPFARMHLVETALRFVGQGGAHQDSVYHQLVSHFWDVWEMVFNYHQRKLASQRLQIRAWRKDEELAKLRANPGTRPLADVLSLYLDGRFAKLTEMHLIYFPGANGVPQLIGGTSPLTLFFPAPNVKPLPVQRPQGGGYYFDNQYVALASRETAFRDFVYQQFVGDPALMALAPLVRDTLDRGILQKWAMDGSANLGTFPVLTDASNNQIDVAGVLLRVRSDEGTVRNSDLFIRPSKPGVAGPLPIVLRPGLKAVGKRYFNETMFADSGAIIPASDPRPLKERTLPGPELPYPYLTVNDLLEETLLTVPYEVDETRFYCGNLKIAPGFKPSTWPLLPLKPAYFDYFSAQDLAEHLSLELDPACVRVKLRVPVSGGDFVDFERAYYSNPQGDNVGRLLVTNVALSIFPFVKVADAPQYNDFYKIMLVDANNIDPSMVTKKVDLKFWVDGRPLGETGTGQSATRYERTHKTGQDEGSTYFEVRGTHFDYLEVLNPAPAAGAALIIPRWPEVRQGTKEFRFAIDFGTTNTHVAMQDSPGQEPKPFSFGLTDTPVALLKKSTNEPDRSAYERLYRGIDDDPANFVQIKRWQQYQEREFVPPIIGADSSPYAFPARTATYEAPNYATQELSVLGNINVAFGIITEEQRRPNYHTNLKWDNSLNQASTNRVRAFFQEILLLCRAKAAMNGANLSATQITWFAPLSFSTYQRNLYQREWDTLFHSIFHTTNSMPCMVESTAPYYYLTRRNIVTLGPGENAAFIDIGGGTTDVLLYADRKPVLSTSFRFAGNDLWGDGGAEVRGSKDNGLVRFGVAGVQSAVLSPAARRAREYVLVAEGTDNFGSEDVASFLFNYDQLLGFSERLLRAEHLRVLFYLHFGTLIYHVAQVVAANGQQLPRYLCFTGRGSLYVRLLAAGSNLQPVERLARLIMEKATGQTVPADFRIKLADDPKQTTANGGVLATGQMPQDPPLVRPVGVLPDAENLQADKGEHHLEAAAVTDEIKQAVLANARACLQLLLEDPEVKRLQADLGVKNDPGLVMGTLDRHLGDSFNLYRQQYGEVLRDGDTIPETLFFLPFKNALYELSKVLHDAQPLN</sequence>
<comment type="caution">
    <text evidence="2">The sequence shown here is derived from an EMBL/GenBank/DDBJ whole genome shotgun (WGS) entry which is preliminary data.</text>
</comment>
<evidence type="ECO:0000256" key="1">
    <source>
        <dbReference type="SAM" id="MobiDB-lite"/>
    </source>
</evidence>
<accession>A0A1G1STM8</accession>
<dbReference type="InterPro" id="IPR043129">
    <property type="entry name" value="ATPase_NBD"/>
</dbReference>
<dbReference type="EMBL" id="MDZB01000153">
    <property type="protein sequence ID" value="OGX81955.1"/>
    <property type="molecule type" value="Genomic_DNA"/>
</dbReference>
<reference evidence="2 3" key="1">
    <citation type="submission" date="2016-08" db="EMBL/GenBank/DDBJ databases">
        <title>Hymenobacter coccineus sp. nov., Hymenobacter lapidarius sp. nov. and Hymenobacter glacialis sp. nov., isolated from Antarctic soil.</title>
        <authorList>
            <person name="Sedlacek I."/>
            <person name="Kralova S."/>
            <person name="Kyrova K."/>
            <person name="Maslanova I."/>
            <person name="Stankova E."/>
            <person name="Vrbovska V."/>
            <person name="Nemec M."/>
            <person name="Bartak M."/>
            <person name="Svec P."/>
            <person name="Busse H.-J."/>
            <person name="Pantucek R."/>
        </authorList>
    </citation>
    <scope>NUCLEOTIDE SEQUENCE [LARGE SCALE GENOMIC DNA]</scope>
    <source>
        <strain evidence="2 3">CCM 8643</strain>
    </source>
</reference>
<feature type="region of interest" description="Disordered" evidence="1">
    <location>
        <begin position="1"/>
        <end position="26"/>
    </location>
</feature>
<keyword evidence="3" id="KW-1185">Reference proteome</keyword>
<dbReference type="STRING" id="1908237.BEN47_04855"/>
<dbReference type="SUPFAM" id="SSF53067">
    <property type="entry name" value="Actin-like ATPase domain"/>
    <property type="match status" value="1"/>
</dbReference>
<dbReference type="Proteomes" id="UP000176294">
    <property type="component" value="Unassembled WGS sequence"/>
</dbReference>
<dbReference type="OrthoDB" id="1028138at2"/>
<evidence type="ECO:0000313" key="2">
    <source>
        <dbReference type="EMBL" id="OGX81955.1"/>
    </source>
</evidence>
<dbReference type="RefSeq" id="WP_070730272.1">
    <property type="nucleotide sequence ID" value="NZ_MDZB01000153.1"/>
</dbReference>